<sequence>MNKQKIGLLLGPSLYFLILLGMDLEGLSPRGQAVLATTFWMAIWWVTEAVPIAVTALLPLVLFPLAGAMTIKETGGLYGHPIIFLFVGGFMIASAVERWNLHQRIALGIIAKIGSAPKSIILGFMVATGFLSMWISNTATTIMMVPIGIAIVKQLETKHLAKADHTFAKALLLGIAYAASIGGIATLIGTPTNVIFTGVVTEKYGVEISFAAWMLFAMPIAVVLLFICWYYLVNIGFDLSPFEEEDSATSLNKIKNYQRDLGGMSYEEKVVIAVFGGVALAWMTRSFLLNPFFPHLTDTIIAIIGAISLFIIPTKNSVPNREVVDTSLDDLDDSPATILDWETAVKIPWGVILLFGGGLSLANGFDKTGLAAWIGTQISLLGVLPLFLLLLLLIAAVNFLTEITSNVATVSMILPILASLSMTIGVHPYVLMIGATCAASCAFMLPIATAPNAIVFGSSYIQIGDMIKAGIWLNLLSILLFSLYVYVVMPLVFGIDLYGSL</sequence>
<dbReference type="PANTHER" id="PTHR10283:SF82">
    <property type="entry name" value="SOLUTE CARRIER FAMILY 13 MEMBER 2"/>
    <property type="match status" value="1"/>
</dbReference>
<feature type="transmembrane region" description="Helical" evidence="6">
    <location>
        <begin position="471"/>
        <end position="495"/>
    </location>
</feature>
<keyword evidence="8" id="KW-1185">Reference proteome</keyword>
<feature type="transmembrane region" description="Helical" evidence="6">
    <location>
        <begin position="120"/>
        <end position="149"/>
    </location>
</feature>
<feature type="transmembrane region" description="Helical" evidence="6">
    <location>
        <begin position="170"/>
        <end position="190"/>
    </location>
</feature>
<comment type="subcellular location">
    <subcellularLocation>
        <location evidence="1">Membrane</location>
        <topology evidence="1">Multi-pass membrane protein</topology>
    </subcellularLocation>
</comment>
<reference evidence="7" key="1">
    <citation type="submission" date="2022-09" db="EMBL/GenBank/DDBJ databases">
        <title>Aureispira anguillicida sp. nov., isolated from Leptocephalus of Japanese eel Anguilla japonica.</title>
        <authorList>
            <person name="Yuasa K."/>
            <person name="Mekata T."/>
            <person name="Ikunari K."/>
        </authorList>
    </citation>
    <scope>NUCLEOTIDE SEQUENCE</scope>
    <source>
        <strain evidence="7">EL160426</strain>
    </source>
</reference>
<dbReference type="Pfam" id="PF00939">
    <property type="entry name" value="Na_sulph_symp"/>
    <property type="match status" value="1"/>
</dbReference>
<organism evidence="7 8">
    <name type="scientific">Aureispira anguillae</name>
    <dbReference type="NCBI Taxonomy" id="2864201"/>
    <lineage>
        <taxon>Bacteria</taxon>
        <taxon>Pseudomonadati</taxon>
        <taxon>Bacteroidota</taxon>
        <taxon>Saprospiria</taxon>
        <taxon>Saprospirales</taxon>
        <taxon>Saprospiraceae</taxon>
        <taxon>Aureispira</taxon>
    </lineage>
</organism>
<feature type="transmembrane region" description="Helical" evidence="6">
    <location>
        <begin position="43"/>
        <end position="65"/>
    </location>
</feature>
<evidence type="ECO:0000256" key="2">
    <source>
        <dbReference type="ARBA" id="ARBA00022448"/>
    </source>
</evidence>
<keyword evidence="3 6" id="KW-0812">Transmembrane</keyword>
<dbReference type="InterPro" id="IPR001898">
    <property type="entry name" value="SLC13A/DASS"/>
</dbReference>
<dbReference type="PANTHER" id="PTHR10283">
    <property type="entry name" value="SOLUTE CARRIER FAMILY 13 MEMBER"/>
    <property type="match status" value="1"/>
</dbReference>
<evidence type="ECO:0000256" key="3">
    <source>
        <dbReference type="ARBA" id="ARBA00022692"/>
    </source>
</evidence>
<accession>A0A915YBS2</accession>
<evidence type="ECO:0000256" key="6">
    <source>
        <dbReference type="SAM" id="Phobius"/>
    </source>
</evidence>
<feature type="transmembrane region" description="Helical" evidence="6">
    <location>
        <begin position="270"/>
        <end position="289"/>
    </location>
</feature>
<dbReference type="RefSeq" id="WP_264791504.1">
    <property type="nucleotide sequence ID" value="NZ_AP026867.1"/>
</dbReference>
<feature type="transmembrane region" description="Helical" evidence="6">
    <location>
        <begin position="77"/>
        <end position="96"/>
    </location>
</feature>
<feature type="transmembrane region" description="Helical" evidence="6">
    <location>
        <begin position="371"/>
        <end position="400"/>
    </location>
</feature>
<name>A0A915YBS2_9BACT</name>
<dbReference type="AlphaFoldDB" id="A0A915YBS2"/>
<keyword evidence="5 6" id="KW-0472">Membrane</keyword>
<gene>
    <name evidence="7" type="ORF">AsAng_0008780</name>
</gene>
<evidence type="ECO:0000256" key="5">
    <source>
        <dbReference type="ARBA" id="ARBA00023136"/>
    </source>
</evidence>
<dbReference type="CDD" id="cd01115">
    <property type="entry name" value="SLC13_permease"/>
    <property type="match status" value="1"/>
</dbReference>
<dbReference type="GO" id="GO:0005886">
    <property type="term" value="C:plasma membrane"/>
    <property type="evidence" value="ECO:0007669"/>
    <property type="project" value="TreeGrafter"/>
</dbReference>
<protein>
    <submittedName>
        <fullName evidence="7">SLC13 family permease</fullName>
    </submittedName>
</protein>
<feature type="transmembrane region" description="Helical" evidence="6">
    <location>
        <begin position="407"/>
        <end position="424"/>
    </location>
</feature>
<dbReference type="Proteomes" id="UP001060919">
    <property type="component" value="Chromosome"/>
</dbReference>
<dbReference type="EMBL" id="AP026867">
    <property type="protein sequence ID" value="BDS10170.1"/>
    <property type="molecule type" value="Genomic_DNA"/>
</dbReference>
<dbReference type="InterPro" id="IPR031312">
    <property type="entry name" value="Na/sul_symport_CS"/>
</dbReference>
<evidence type="ECO:0000256" key="1">
    <source>
        <dbReference type="ARBA" id="ARBA00004141"/>
    </source>
</evidence>
<dbReference type="KEGG" id="aup:AsAng_0008780"/>
<feature type="transmembrane region" description="Helical" evidence="6">
    <location>
        <begin position="210"/>
        <end position="232"/>
    </location>
</feature>
<feature type="transmembrane region" description="Helical" evidence="6">
    <location>
        <begin position="347"/>
        <end position="365"/>
    </location>
</feature>
<keyword evidence="2" id="KW-0813">Transport</keyword>
<keyword evidence="4 6" id="KW-1133">Transmembrane helix</keyword>
<dbReference type="PROSITE" id="PS01271">
    <property type="entry name" value="NA_SULFATE"/>
    <property type="match status" value="1"/>
</dbReference>
<feature type="transmembrane region" description="Helical" evidence="6">
    <location>
        <begin position="295"/>
        <end position="312"/>
    </location>
</feature>
<proteinExistence type="predicted"/>
<evidence type="ECO:0000313" key="7">
    <source>
        <dbReference type="EMBL" id="BDS10170.1"/>
    </source>
</evidence>
<dbReference type="GO" id="GO:0015141">
    <property type="term" value="F:succinate transmembrane transporter activity"/>
    <property type="evidence" value="ECO:0007669"/>
    <property type="project" value="UniProtKB-ARBA"/>
</dbReference>
<evidence type="ECO:0000256" key="4">
    <source>
        <dbReference type="ARBA" id="ARBA00022989"/>
    </source>
</evidence>
<evidence type="ECO:0000313" key="8">
    <source>
        <dbReference type="Proteomes" id="UP001060919"/>
    </source>
</evidence>